<name>A0AAD9MJ11_PROWI</name>
<dbReference type="EMBL" id="JASFZW010000001">
    <property type="protein sequence ID" value="KAK2080939.1"/>
    <property type="molecule type" value="Genomic_DNA"/>
</dbReference>
<dbReference type="AlphaFoldDB" id="A0AAD9MJ11"/>
<feature type="region of interest" description="Disordered" evidence="1">
    <location>
        <begin position="149"/>
        <end position="172"/>
    </location>
</feature>
<feature type="region of interest" description="Disordered" evidence="1">
    <location>
        <begin position="1"/>
        <end position="51"/>
    </location>
</feature>
<organism evidence="2 3">
    <name type="scientific">Prototheca wickerhamii</name>
    <dbReference type="NCBI Taxonomy" id="3111"/>
    <lineage>
        <taxon>Eukaryota</taxon>
        <taxon>Viridiplantae</taxon>
        <taxon>Chlorophyta</taxon>
        <taxon>core chlorophytes</taxon>
        <taxon>Trebouxiophyceae</taxon>
        <taxon>Chlorellales</taxon>
        <taxon>Chlorellaceae</taxon>
        <taxon>Prototheca</taxon>
    </lineage>
</organism>
<feature type="compositionally biased region" description="Basic residues" evidence="1">
    <location>
        <begin position="191"/>
        <end position="202"/>
    </location>
</feature>
<dbReference type="Proteomes" id="UP001255856">
    <property type="component" value="Unassembled WGS sequence"/>
</dbReference>
<feature type="region of interest" description="Disordered" evidence="1">
    <location>
        <begin position="184"/>
        <end position="288"/>
    </location>
</feature>
<feature type="compositionally biased region" description="Low complexity" evidence="1">
    <location>
        <begin position="249"/>
        <end position="270"/>
    </location>
</feature>
<accession>A0AAD9MJ11</accession>
<gene>
    <name evidence="2" type="ORF">QBZ16_000793</name>
</gene>
<proteinExistence type="predicted"/>
<comment type="caution">
    <text evidence="2">The sequence shown here is derived from an EMBL/GenBank/DDBJ whole genome shotgun (WGS) entry which is preliminary data.</text>
</comment>
<reference evidence="2" key="1">
    <citation type="submission" date="2021-01" db="EMBL/GenBank/DDBJ databases">
        <authorList>
            <person name="Eckstrom K.M.E."/>
        </authorList>
    </citation>
    <scope>NUCLEOTIDE SEQUENCE</scope>
    <source>
        <strain evidence="2">UVCC 0001</strain>
    </source>
</reference>
<protein>
    <submittedName>
        <fullName evidence="2">Uncharacterized protein</fullName>
    </submittedName>
</protein>
<feature type="compositionally biased region" description="Pro residues" evidence="1">
    <location>
        <begin position="237"/>
        <end position="248"/>
    </location>
</feature>
<feature type="compositionally biased region" description="Low complexity" evidence="1">
    <location>
        <begin position="153"/>
        <end position="172"/>
    </location>
</feature>
<feature type="compositionally biased region" description="Low complexity" evidence="1">
    <location>
        <begin position="216"/>
        <end position="236"/>
    </location>
</feature>
<sequence length="288" mass="29589">MAALLAAGTSSTMGLPRSATPPEDPPAKRLRRTPEPDRFSTPGRSAGACTPDPIGVLPPGCLYPAPVDLLSQVGPAVVESGYTHAVVSLELLRMLDWRARRSFVAERDAQRAAGRRSCEGGPLLSHPSESGSAAEFIARVSQRIPSLASQPYSGSSAGLSLTTASSSPSSTTLLSQLQTLAGISSPIGGGHARRGPPARRLHAPAPAPRREPAAPPLAAIDALASLLSRAQEAPAQAPRPAPPAPSALPPESDAVVSALASMLSALVQQQPRRGASPPEGRHSRQASE</sequence>
<keyword evidence="3" id="KW-1185">Reference proteome</keyword>
<feature type="compositionally biased region" description="Basic and acidic residues" evidence="1">
    <location>
        <begin position="279"/>
        <end position="288"/>
    </location>
</feature>
<evidence type="ECO:0000256" key="1">
    <source>
        <dbReference type="SAM" id="MobiDB-lite"/>
    </source>
</evidence>
<evidence type="ECO:0000313" key="2">
    <source>
        <dbReference type="EMBL" id="KAK2080939.1"/>
    </source>
</evidence>
<evidence type="ECO:0000313" key="3">
    <source>
        <dbReference type="Proteomes" id="UP001255856"/>
    </source>
</evidence>